<keyword evidence="3" id="KW-0378">Hydrolase</keyword>
<reference evidence="3 4" key="1">
    <citation type="submission" date="2015-09" db="EMBL/GenBank/DDBJ databases">
        <authorList>
            <consortium name="Pathogen Informatics"/>
        </authorList>
    </citation>
    <scope>NUCLEOTIDE SEQUENCE [LARGE SCALE GENOMIC DNA]</scope>
    <source>
        <strain evidence="3 4">2789STDY5608850</strain>
    </source>
</reference>
<sequence>MMNHLSDKYKEKLVLRGDLYYADLSPVIGSEQGGLRPVLIVQNNTGNRHSPTVIVAAITSRTTKAKLPTHVPVTREESGLKCDSTILLEQVRTIDRCRLKEYIGQLSPGQMELADTALLTSFGLKRETAVRDRTPVTVRTAVPSRMYSMQSS</sequence>
<dbReference type="RefSeq" id="WP_002601847.1">
    <property type="nucleotide sequence ID" value="NZ_CABIXC010000004.1"/>
</dbReference>
<organism evidence="3 4">
    <name type="scientific">Hungatella hathewayi</name>
    <dbReference type="NCBI Taxonomy" id="154046"/>
    <lineage>
        <taxon>Bacteria</taxon>
        <taxon>Bacillati</taxon>
        <taxon>Bacillota</taxon>
        <taxon>Clostridia</taxon>
        <taxon>Lachnospirales</taxon>
        <taxon>Lachnospiraceae</taxon>
        <taxon>Hungatella</taxon>
    </lineage>
</organism>
<dbReference type="GO" id="GO:0004521">
    <property type="term" value="F:RNA endonuclease activity"/>
    <property type="evidence" value="ECO:0007669"/>
    <property type="project" value="TreeGrafter"/>
</dbReference>
<dbReference type="GO" id="GO:0016075">
    <property type="term" value="P:rRNA catabolic process"/>
    <property type="evidence" value="ECO:0007669"/>
    <property type="project" value="TreeGrafter"/>
</dbReference>
<dbReference type="EMBL" id="CYZE01000004">
    <property type="protein sequence ID" value="CUO13361.1"/>
    <property type="molecule type" value="Genomic_DNA"/>
</dbReference>
<dbReference type="GO" id="GO:0016787">
    <property type="term" value="F:hydrolase activity"/>
    <property type="evidence" value="ECO:0007669"/>
    <property type="project" value="UniProtKB-KW"/>
</dbReference>
<dbReference type="GO" id="GO:0006402">
    <property type="term" value="P:mRNA catabolic process"/>
    <property type="evidence" value="ECO:0007669"/>
    <property type="project" value="TreeGrafter"/>
</dbReference>
<dbReference type="InterPro" id="IPR011067">
    <property type="entry name" value="Plasmid_toxin/cell-grow_inhib"/>
</dbReference>
<dbReference type="SUPFAM" id="SSF50118">
    <property type="entry name" value="Cell growth inhibitor/plasmid maintenance toxic component"/>
    <property type="match status" value="1"/>
</dbReference>
<dbReference type="AlphaFoldDB" id="A0A174CIF6"/>
<keyword evidence="2" id="KW-1277">Toxin-antitoxin system</keyword>
<dbReference type="InterPro" id="IPR003477">
    <property type="entry name" value="PemK-like"/>
</dbReference>
<dbReference type="Gene3D" id="2.30.30.110">
    <property type="match status" value="1"/>
</dbReference>
<dbReference type="PANTHER" id="PTHR33988:SF2">
    <property type="entry name" value="ENDORIBONUCLEASE MAZF"/>
    <property type="match status" value="1"/>
</dbReference>
<accession>A0A174CIF6</accession>
<proteinExistence type="inferred from homology"/>
<protein>
    <submittedName>
        <fullName evidence="3">PemK family DNA-binding protein</fullName>
        <ecNumber evidence="3">3.1.-.-</ecNumber>
    </submittedName>
</protein>
<evidence type="ECO:0000313" key="3">
    <source>
        <dbReference type="EMBL" id="CUO13361.1"/>
    </source>
</evidence>
<dbReference type="EC" id="3.1.-.-" evidence="3"/>
<comment type="similarity">
    <text evidence="1">Belongs to the PemK/MazF family.</text>
</comment>
<dbReference type="GO" id="GO:0003677">
    <property type="term" value="F:DNA binding"/>
    <property type="evidence" value="ECO:0007669"/>
    <property type="project" value="UniProtKB-KW"/>
</dbReference>
<name>A0A174CIF6_9FIRM</name>
<dbReference type="Pfam" id="PF02452">
    <property type="entry name" value="PemK_toxin"/>
    <property type="match status" value="1"/>
</dbReference>
<evidence type="ECO:0000313" key="4">
    <source>
        <dbReference type="Proteomes" id="UP000095651"/>
    </source>
</evidence>
<gene>
    <name evidence="3" type="primary">mazF</name>
    <name evidence="3" type="ORF">ERS852407_01934</name>
</gene>
<evidence type="ECO:0000256" key="1">
    <source>
        <dbReference type="ARBA" id="ARBA00007521"/>
    </source>
</evidence>
<dbReference type="PANTHER" id="PTHR33988">
    <property type="entry name" value="ENDORIBONUCLEASE MAZF-RELATED"/>
    <property type="match status" value="1"/>
</dbReference>
<keyword evidence="3" id="KW-0238">DNA-binding</keyword>
<dbReference type="Proteomes" id="UP000095651">
    <property type="component" value="Unassembled WGS sequence"/>
</dbReference>
<evidence type="ECO:0000256" key="2">
    <source>
        <dbReference type="ARBA" id="ARBA00022649"/>
    </source>
</evidence>